<dbReference type="Proteomes" id="UP000516028">
    <property type="component" value="Chromosome"/>
</dbReference>
<dbReference type="Gene3D" id="1.10.10.10">
    <property type="entry name" value="Winged helix-like DNA-binding domain superfamily/Winged helix DNA-binding domain"/>
    <property type="match status" value="1"/>
</dbReference>
<dbReference type="AlphaFoldDB" id="A0A7H0GMI0"/>
<accession>A0A7H0GMI0</accession>
<dbReference type="PANTHER" id="PTHR43537">
    <property type="entry name" value="TRANSCRIPTIONAL REGULATOR, GNTR FAMILY"/>
    <property type="match status" value="1"/>
</dbReference>
<keyword evidence="3" id="KW-0804">Transcription</keyword>
<dbReference type="Pfam" id="PF00392">
    <property type="entry name" value="GntR"/>
    <property type="match status" value="1"/>
</dbReference>
<dbReference type="PROSITE" id="PS50949">
    <property type="entry name" value="HTH_GNTR"/>
    <property type="match status" value="1"/>
</dbReference>
<dbReference type="SUPFAM" id="SSF46785">
    <property type="entry name" value="Winged helix' DNA-binding domain"/>
    <property type="match status" value="1"/>
</dbReference>
<dbReference type="KEGG" id="daer:H9K75_05695"/>
<dbReference type="InterPro" id="IPR008920">
    <property type="entry name" value="TF_FadR/GntR_C"/>
</dbReference>
<dbReference type="InterPro" id="IPR011711">
    <property type="entry name" value="GntR_C"/>
</dbReference>
<evidence type="ECO:0000256" key="1">
    <source>
        <dbReference type="ARBA" id="ARBA00023015"/>
    </source>
</evidence>
<evidence type="ECO:0000256" key="2">
    <source>
        <dbReference type="ARBA" id="ARBA00023125"/>
    </source>
</evidence>
<dbReference type="SMART" id="SM00895">
    <property type="entry name" value="FCD"/>
    <property type="match status" value="1"/>
</dbReference>
<evidence type="ECO:0000259" key="4">
    <source>
        <dbReference type="PROSITE" id="PS50949"/>
    </source>
</evidence>
<protein>
    <submittedName>
        <fullName evidence="5">GntR family transcriptional regulator</fullName>
    </submittedName>
</protein>
<reference evidence="5 6" key="1">
    <citation type="submission" date="2020-08" db="EMBL/GenBank/DDBJ databases">
        <title>Genome sequence of Diaphorobacter aerolatus KACC 16536T.</title>
        <authorList>
            <person name="Hyun D.-W."/>
            <person name="Bae J.-W."/>
        </authorList>
    </citation>
    <scope>NUCLEOTIDE SEQUENCE [LARGE SCALE GENOMIC DNA]</scope>
    <source>
        <strain evidence="5 6">KACC 16536</strain>
    </source>
</reference>
<gene>
    <name evidence="5" type="ORF">H9K75_05695</name>
</gene>
<sequence>MASTGIHVVERTNLASQIYENLREQLMSAVFQPGQRLKIRELAKEIGTSETPVREALIQLVRDRALEMKEGYFIRVRQLSLAEYLELRELRLILEPLAAERAVPHLDDAAIDRLSESHRQLLLAEKNKDYRGALQHNFDFHFGIYRLSGMPQLTEMLDRIWVQVGPLMNFLYPHGHPAYSGEHQHMHVLRGLQQRDAQAVSAAIKDDLIEGGSNFLRVLEEIEAHPARAAELLELRNEPSSSTRKLIPK</sequence>
<dbReference type="PANTHER" id="PTHR43537:SF39">
    <property type="entry name" value="HTH-TYPE TRANSCRIPTIONAL REGULATOR MCBR"/>
    <property type="match status" value="1"/>
</dbReference>
<dbReference type="InterPro" id="IPR036388">
    <property type="entry name" value="WH-like_DNA-bd_sf"/>
</dbReference>
<keyword evidence="2" id="KW-0238">DNA-binding</keyword>
<name>A0A7H0GMI0_9BURK</name>
<keyword evidence="6" id="KW-1185">Reference proteome</keyword>
<feature type="domain" description="HTH gntR-type" evidence="4">
    <location>
        <begin position="12"/>
        <end position="79"/>
    </location>
</feature>
<dbReference type="GO" id="GO:0003700">
    <property type="term" value="F:DNA-binding transcription factor activity"/>
    <property type="evidence" value="ECO:0007669"/>
    <property type="project" value="InterPro"/>
</dbReference>
<evidence type="ECO:0000313" key="6">
    <source>
        <dbReference type="Proteomes" id="UP000516028"/>
    </source>
</evidence>
<organism evidence="5 6">
    <name type="scientific">Diaphorobacter aerolatus</name>
    <dbReference type="NCBI Taxonomy" id="1288495"/>
    <lineage>
        <taxon>Bacteria</taxon>
        <taxon>Pseudomonadati</taxon>
        <taxon>Pseudomonadota</taxon>
        <taxon>Betaproteobacteria</taxon>
        <taxon>Burkholderiales</taxon>
        <taxon>Comamonadaceae</taxon>
        <taxon>Diaphorobacter</taxon>
    </lineage>
</organism>
<dbReference type="SMART" id="SM00345">
    <property type="entry name" value="HTH_GNTR"/>
    <property type="match status" value="1"/>
</dbReference>
<dbReference type="Pfam" id="PF07729">
    <property type="entry name" value="FCD"/>
    <property type="match status" value="1"/>
</dbReference>
<dbReference type="EMBL" id="CP060783">
    <property type="protein sequence ID" value="QNP49496.1"/>
    <property type="molecule type" value="Genomic_DNA"/>
</dbReference>
<dbReference type="SUPFAM" id="SSF48008">
    <property type="entry name" value="GntR ligand-binding domain-like"/>
    <property type="match status" value="1"/>
</dbReference>
<dbReference type="Gene3D" id="1.20.120.530">
    <property type="entry name" value="GntR ligand-binding domain-like"/>
    <property type="match status" value="1"/>
</dbReference>
<dbReference type="InterPro" id="IPR000524">
    <property type="entry name" value="Tscrpt_reg_HTH_GntR"/>
</dbReference>
<dbReference type="GO" id="GO:0003677">
    <property type="term" value="F:DNA binding"/>
    <property type="evidence" value="ECO:0007669"/>
    <property type="project" value="UniProtKB-KW"/>
</dbReference>
<keyword evidence="1" id="KW-0805">Transcription regulation</keyword>
<evidence type="ECO:0000313" key="5">
    <source>
        <dbReference type="EMBL" id="QNP49496.1"/>
    </source>
</evidence>
<evidence type="ECO:0000256" key="3">
    <source>
        <dbReference type="ARBA" id="ARBA00023163"/>
    </source>
</evidence>
<proteinExistence type="predicted"/>
<dbReference type="RefSeq" id="WP_187725085.1">
    <property type="nucleotide sequence ID" value="NZ_CP060783.1"/>
</dbReference>
<dbReference type="InterPro" id="IPR036390">
    <property type="entry name" value="WH_DNA-bd_sf"/>
</dbReference>